<organism evidence="1 2">
    <name type="scientific">Prorocentrum cordatum</name>
    <dbReference type="NCBI Taxonomy" id="2364126"/>
    <lineage>
        <taxon>Eukaryota</taxon>
        <taxon>Sar</taxon>
        <taxon>Alveolata</taxon>
        <taxon>Dinophyceae</taxon>
        <taxon>Prorocentrales</taxon>
        <taxon>Prorocentraceae</taxon>
        <taxon>Prorocentrum</taxon>
    </lineage>
</organism>
<proteinExistence type="predicted"/>
<name>A0ABN9VIU9_9DINO</name>
<dbReference type="Proteomes" id="UP001189429">
    <property type="component" value="Unassembled WGS sequence"/>
</dbReference>
<evidence type="ECO:0000313" key="1">
    <source>
        <dbReference type="EMBL" id="CAK0872188.1"/>
    </source>
</evidence>
<accession>A0ABN9VIU9</accession>
<protein>
    <submittedName>
        <fullName evidence="1">Uncharacterized protein</fullName>
    </submittedName>
</protein>
<evidence type="ECO:0000313" key="2">
    <source>
        <dbReference type="Proteomes" id="UP001189429"/>
    </source>
</evidence>
<comment type="caution">
    <text evidence="1">The sequence shown here is derived from an EMBL/GenBank/DDBJ whole genome shotgun (WGS) entry which is preliminary data.</text>
</comment>
<dbReference type="EMBL" id="CAUYUJ010017145">
    <property type="protein sequence ID" value="CAK0872188.1"/>
    <property type="molecule type" value="Genomic_DNA"/>
</dbReference>
<reference evidence="1" key="1">
    <citation type="submission" date="2023-10" db="EMBL/GenBank/DDBJ databases">
        <authorList>
            <person name="Chen Y."/>
            <person name="Shah S."/>
            <person name="Dougan E. K."/>
            <person name="Thang M."/>
            <person name="Chan C."/>
        </authorList>
    </citation>
    <scope>NUCLEOTIDE SEQUENCE [LARGE SCALE GENOMIC DNA]</scope>
</reference>
<keyword evidence="2" id="KW-1185">Reference proteome</keyword>
<gene>
    <name evidence="1" type="ORF">PCOR1329_LOCUS57730</name>
</gene>
<sequence length="164" mass="17108">MSSLLFEYFTCSLHKAEDTSIGNAARTAAPLLVGMRPTPAGCCNSDMVGIAGVRHDQMLPVSPAHFAYPAESTLTLPNAVTSFSATPPSVTGGLLAAGAVTIGSPEESVRCFLPLEFAGVPSSSCAPPRAAQVVCLARPFRVFRGCLSRGVGRGPRERRVFAGR</sequence>